<dbReference type="PANTHER" id="PTHR43300">
    <property type="entry name" value="ACETYLTRANSFERASE"/>
    <property type="match status" value="1"/>
</dbReference>
<gene>
    <name evidence="5" type="ORF">MD483_20345</name>
</gene>
<evidence type="ECO:0000313" key="5">
    <source>
        <dbReference type="EMBL" id="MCW8336165.1"/>
    </source>
</evidence>
<dbReference type="InterPro" id="IPR050179">
    <property type="entry name" value="Trans_hexapeptide_repeat"/>
</dbReference>
<name>A0A9X3CI82_9VIBR</name>
<keyword evidence="2" id="KW-0808">Transferase</keyword>
<keyword evidence="6" id="KW-1185">Reference proteome</keyword>
<evidence type="ECO:0000313" key="6">
    <source>
        <dbReference type="Proteomes" id="UP001155586"/>
    </source>
</evidence>
<dbReference type="CDD" id="cd03349">
    <property type="entry name" value="LbH_XAT"/>
    <property type="match status" value="1"/>
</dbReference>
<comment type="similarity">
    <text evidence="1">Belongs to the transferase hexapeptide repeat family.</text>
</comment>
<dbReference type="SUPFAM" id="SSF51161">
    <property type="entry name" value="Trimeric LpxA-like enzymes"/>
    <property type="match status" value="1"/>
</dbReference>
<dbReference type="RefSeq" id="WP_265689229.1">
    <property type="nucleotide sequence ID" value="NZ_JAKRRX010000188.1"/>
</dbReference>
<keyword evidence="3" id="KW-0677">Repeat</keyword>
<dbReference type="GO" id="GO:0016746">
    <property type="term" value="F:acyltransferase activity"/>
    <property type="evidence" value="ECO:0007669"/>
    <property type="project" value="UniProtKB-KW"/>
</dbReference>
<dbReference type="Pfam" id="PF00132">
    <property type="entry name" value="Hexapep"/>
    <property type="match status" value="1"/>
</dbReference>
<dbReference type="InterPro" id="IPR001451">
    <property type="entry name" value="Hexapep"/>
</dbReference>
<dbReference type="PANTHER" id="PTHR43300:SF11">
    <property type="entry name" value="ACETYLTRANSFERASE RV3034C-RELATED"/>
    <property type="match status" value="1"/>
</dbReference>
<organism evidence="5 6">
    <name type="scientific">Vibrio paucivorans</name>
    <dbReference type="NCBI Taxonomy" id="2829489"/>
    <lineage>
        <taxon>Bacteria</taxon>
        <taxon>Pseudomonadati</taxon>
        <taxon>Pseudomonadota</taxon>
        <taxon>Gammaproteobacteria</taxon>
        <taxon>Vibrionales</taxon>
        <taxon>Vibrionaceae</taxon>
        <taxon>Vibrio</taxon>
    </lineage>
</organism>
<dbReference type="Gene3D" id="2.160.10.10">
    <property type="entry name" value="Hexapeptide repeat proteins"/>
    <property type="match status" value="1"/>
</dbReference>
<dbReference type="InterPro" id="IPR018357">
    <property type="entry name" value="Hexapep_transf_CS"/>
</dbReference>
<reference evidence="5" key="1">
    <citation type="submission" date="2022-02" db="EMBL/GenBank/DDBJ databases">
        <title>Vibrio sp. nov., a new bacterium isolated from Bohai sea, China.</title>
        <authorList>
            <person name="Yuan Y."/>
        </authorList>
    </citation>
    <scope>NUCLEOTIDE SEQUENCE</scope>
    <source>
        <strain evidence="5">DBSS07</strain>
    </source>
</reference>
<dbReference type="InterPro" id="IPR011004">
    <property type="entry name" value="Trimer_LpxA-like_sf"/>
</dbReference>
<dbReference type="EMBL" id="JAKRRX010000188">
    <property type="protein sequence ID" value="MCW8336165.1"/>
    <property type="molecule type" value="Genomic_DNA"/>
</dbReference>
<evidence type="ECO:0000256" key="1">
    <source>
        <dbReference type="ARBA" id="ARBA00007274"/>
    </source>
</evidence>
<dbReference type="PROSITE" id="PS00101">
    <property type="entry name" value="HEXAPEP_TRANSFERASES"/>
    <property type="match status" value="1"/>
</dbReference>
<evidence type="ECO:0000256" key="4">
    <source>
        <dbReference type="ARBA" id="ARBA00023315"/>
    </source>
</evidence>
<sequence length="219" mass="24180">MNANNIFPIKDFTNTVFLKPLVDKSEVTNVHVGEYSYYSDFEDPTQFLTKNVLYNFGISGNALHIGKFCALANGIQIIMPDANHVTSGVTTFPFAVFGDRWSEALPLSEYPFKSYQDTVIGNDVWVGYDVTIMPGVTIGDGAIIGAKSVVLGDIPPYSIAVGNPAKVVKFRFDEEQQATLKKLAWWDWGIELVEQAMPILVKGDVPQLLKFANEHGVAK</sequence>
<accession>A0A9X3CI82</accession>
<dbReference type="Proteomes" id="UP001155586">
    <property type="component" value="Unassembled WGS sequence"/>
</dbReference>
<proteinExistence type="inferred from homology"/>
<protein>
    <submittedName>
        <fullName evidence="5">CatB-related O-acetyltransferase</fullName>
    </submittedName>
</protein>
<keyword evidence="4" id="KW-0012">Acyltransferase</keyword>
<evidence type="ECO:0000256" key="2">
    <source>
        <dbReference type="ARBA" id="ARBA00022679"/>
    </source>
</evidence>
<evidence type="ECO:0000256" key="3">
    <source>
        <dbReference type="ARBA" id="ARBA00022737"/>
    </source>
</evidence>
<comment type="caution">
    <text evidence="5">The sequence shown here is derived from an EMBL/GenBank/DDBJ whole genome shotgun (WGS) entry which is preliminary data.</text>
</comment>
<dbReference type="AlphaFoldDB" id="A0A9X3CI82"/>